<dbReference type="Pfam" id="PF00849">
    <property type="entry name" value="PseudoU_synth_2"/>
    <property type="match status" value="1"/>
</dbReference>
<dbReference type="GeneID" id="34686177"/>
<dbReference type="Proteomes" id="UP000054304">
    <property type="component" value="Unassembled WGS sequence"/>
</dbReference>
<dbReference type="GO" id="GO:0005739">
    <property type="term" value="C:mitochondrion"/>
    <property type="evidence" value="ECO:0007669"/>
    <property type="project" value="EnsemblFungi"/>
</dbReference>
<dbReference type="PANTHER" id="PTHR21600:SF42">
    <property type="entry name" value="TRNA PSEUDOURIDINE(31) SYNTHASE"/>
    <property type="match status" value="1"/>
</dbReference>
<reference evidence="2 3" key="1">
    <citation type="submission" date="2014-12" db="EMBL/GenBank/DDBJ databases">
        <authorList>
            <person name="Neuveglise Cecile"/>
        </authorList>
    </citation>
    <scope>NUCLEOTIDE SEQUENCE [LARGE SCALE GENOMIC DNA]</scope>
    <source>
        <strain evidence="2 3">CBS 12615</strain>
    </source>
</reference>
<dbReference type="PANTHER" id="PTHR21600">
    <property type="entry name" value="MITOCHONDRIAL RNA PSEUDOURIDINE SYNTHASE"/>
    <property type="match status" value="1"/>
</dbReference>
<accession>A0A0C7MRY6</accession>
<gene>
    <name evidence="2" type="ORF">LALA0_S06e01794g</name>
</gene>
<evidence type="ECO:0000313" key="2">
    <source>
        <dbReference type="EMBL" id="CEP62704.1"/>
    </source>
</evidence>
<dbReference type="RefSeq" id="XP_022628927.1">
    <property type="nucleotide sequence ID" value="XM_022771756.1"/>
</dbReference>
<keyword evidence="3" id="KW-1185">Reference proteome</keyword>
<dbReference type="Gene3D" id="3.30.2350.10">
    <property type="entry name" value="Pseudouridine synthase"/>
    <property type="match status" value="1"/>
</dbReference>
<dbReference type="HOGENOM" id="CLU_016902_12_1_1"/>
<sequence length="418" mass="47578">MTTGSEPDCELEMVNGINGIYYTRGLRIVTPYYHSRTSFAKGRWLGRTLADVLTDEFKSFSSEQCKDRAHKDFQIIRDDIELSSAETSTAEIQNKDIIKTTFHKHEPPVRQWSSDESDTKNGDRIAGFEIVHECSDLLVLNKPCGIPIHPTGQYYKNSMVEALKAQGMNVFPTHRLDKVTSGILVMGKNPVTANKVQHQIRQRTMRKTYLARVEGCFPKTLDRISPGDADFPTATEACADASRATKEESEMYTIELKKQFPAAFSAARDATTWFYPVKYFPESNHTLVACQPVTGRTHQIRIHLARLGHPIVNDPFYNKIYTKFPKRLQFILNLPNWDNTDLSRKSLESYFQDFVEEADFAQGMEAANNRRTCDDCGVVLYPDPKLQDLELFLHAWNYSDSSGELSYETSIPKWALGS</sequence>
<dbReference type="GO" id="GO:0031119">
    <property type="term" value="P:tRNA pseudouridine synthesis"/>
    <property type="evidence" value="ECO:0007669"/>
    <property type="project" value="EnsemblFungi"/>
</dbReference>
<dbReference type="GO" id="GO:0003723">
    <property type="term" value="F:RNA binding"/>
    <property type="evidence" value="ECO:0007669"/>
    <property type="project" value="InterPro"/>
</dbReference>
<name>A0A0C7MRY6_9SACH</name>
<dbReference type="GO" id="GO:0000455">
    <property type="term" value="P:enzyme-directed rRNA pseudouridine synthesis"/>
    <property type="evidence" value="ECO:0007669"/>
    <property type="project" value="TreeGrafter"/>
</dbReference>
<organism evidence="2 3">
    <name type="scientific">Lachancea lanzarotensis</name>
    <dbReference type="NCBI Taxonomy" id="1245769"/>
    <lineage>
        <taxon>Eukaryota</taxon>
        <taxon>Fungi</taxon>
        <taxon>Dikarya</taxon>
        <taxon>Ascomycota</taxon>
        <taxon>Saccharomycotina</taxon>
        <taxon>Saccharomycetes</taxon>
        <taxon>Saccharomycetales</taxon>
        <taxon>Saccharomycetaceae</taxon>
        <taxon>Lachancea</taxon>
    </lineage>
</organism>
<protein>
    <submittedName>
        <fullName evidence="2">LALA0S06e01794g1_1</fullName>
    </submittedName>
</protein>
<dbReference type="STRING" id="1245769.A0A0C7MRY6"/>
<evidence type="ECO:0000313" key="3">
    <source>
        <dbReference type="Proteomes" id="UP000054304"/>
    </source>
</evidence>
<dbReference type="InterPro" id="IPR050188">
    <property type="entry name" value="RluA_PseudoU_synthase"/>
</dbReference>
<feature type="domain" description="Pseudouridine synthase RsuA/RluA-like" evidence="1">
    <location>
        <begin position="136"/>
        <end position="305"/>
    </location>
</feature>
<dbReference type="AlphaFoldDB" id="A0A0C7MRY6"/>
<dbReference type="SUPFAM" id="SSF55120">
    <property type="entry name" value="Pseudouridine synthase"/>
    <property type="match status" value="1"/>
</dbReference>
<dbReference type="GO" id="GO:0009982">
    <property type="term" value="F:pseudouridine synthase activity"/>
    <property type="evidence" value="ECO:0007669"/>
    <property type="project" value="EnsemblFungi"/>
</dbReference>
<dbReference type="CDD" id="cd02557">
    <property type="entry name" value="PseudoU_synth_ScRIB2"/>
    <property type="match status" value="1"/>
</dbReference>
<proteinExistence type="predicted"/>
<dbReference type="EMBL" id="LN736365">
    <property type="protein sequence ID" value="CEP62704.1"/>
    <property type="molecule type" value="Genomic_DNA"/>
</dbReference>
<dbReference type="InterPro" id="IPR006145">
    <property type="entry name" value="PsdUridine_synth_RsuA/RluA"/>
</dbReference>
<evidence type="ECO:0000259" key="1">
    <source>
        <dbReference type="Pfam" id="PF00849"/>
    </source>
</evidence>
<dbReference type="OrthoDB" id="424794at2759"/>
<dbReference type="InterPro" id="IPR020103">
    <property type="entry name" value="PsdUridine_synth_cat_dom_sf"/>
</dbReference>